<proteinExistence type="predicted"/>
<evidence type="ECO:0000313" key="3">
    <source>
        <dbReference type="Proteomes" id="UP001231675"/>
    </source>
</evidence>
<protein>
    <submittedName>
        <fullName evidence="2">Uncharacterized protein</fullName>
    </submittedName>
</protein>
<name>A0ABT9LN50_STRGD</name>
<evidence type="ECO:0000256" key="1">
    <source>
        <dbReference type="SAM" id="MobiDB-lite"/>
    </source>
</evidence>
<gene>
    <name evidence="2" type="ORF">J2S47_005461</name>
</gene>
<sequence>MPAPPEDTVEAARLAPDHRISVAGPGRHGEGVPPDWAAVGRRRTGPAGESEEWEDDERHRPPEALGWPAPTDDVDRALQRTVTGHGPAGYVRPVVPVSTFPPHLDAVGGFVLECLTATDLLDRLPAGHTLYAGPPSPAGTVPEPGPLAGTARAHTAGRCDPGRGTRTAVRVVLSGDT</sequence>
<accession>A0ABT9LN50</accession>
<feature type="region of interest" description="Disordered" evidence="1">
    <location>
        <begin position="1"/>
        <end position="74"/>
    </location>
</feature>
<comment type="caution">
    <text evidence="2">The sequence shown here is derived from an EMBL/GenBank/DDBJ whole genome shotgun (WGS) entry which is preliminary data.</text>
</comment>
<dbReference type="EMBL" id="JAURUD010000001">
    <property type="protein sequence ID" value="MDP9684959.1"/>
    <property type="molecule type" value="Genomic_DNA"/>
</dbReference>
<dbReference type="Proteomes" id="UP001231675">
    <property type="component" value="Unassembled WGS sequence"/>
</dbReference>
<reference evidence="2 3" key="1">
    <citation type="submission" date="2023-07" db="EMBL/GenBank/DDBJ databases">
        <title>Sequencing the genomes of 1000 actinobacteria strains.</title>
        <authorList>
            <person name="Klenk H.-P."/>
        </authorList>
    </citation>
    <scope>NUCLEOTIDE SEQUENCE [LARGE SCALE GENOMIC DNA]</scope>
    <source>
        <strain evidence="2 3">DSM 40229</strain>
    </source>
</reference>
<organism evidence="2 3">
    <name type="scientific">Streptomyces griseoviridis</name>
    <dbReference type="NCBI Taxonomy" id="45398"/>
    <lineage>
        <taxon>Bacteria</taxon>
        <taxon>Bacillati</taxon>
        <taxon>Actinomycetota</taxon>
        <taxon>Actinomycetes</taxon>
        <taxon>Kitasatosporales</taxon>
        <taxon>Streptomycetaceae</taxon>
        <taxon>Streptomyces</taxon>
    </lineage>
</organism>
<keyword evidence="3" id="KW-1185">Reference proteome</keyword>
<evidence type="ECO:0000313" key="2">
    <source>
        <dbReference type="EMBL" id="MDP9684959.1"/>
    </source>
</evidence>